<dbReference type="Gene3D" id="3.30.450.40">
    <property type="match status" value="1"/>
</dbReference>
<evidence type="ECO:0000256" key="2">
    <source>
        <dbReference type="ARBA" id="ARBA00022777"/>
    </source>
</evidence>
<evidence type="ECO:0000256" key="3">
    <source>
        <dbReference type="ARBA" id="ARBA00023015"/>
    </source>
</evidence>
<dbReference type="PIRSF" id="PIRSF036625">
    <property type="entry name" value="GAF_ANTAR"/>
    <property type="match status" value="1"/>
</dbReference>
<evidence type="ECO:0000313" key="7">
    <source>
        <dbReference type="Proteomes" id="UP001501586"/>
    </source>
</evidence>
<dbReference type="Pfam" id="PF03861">
    <property type="entry name" value="ANTAR"/>
    <property type="match status" value="1"/>
</dbReference>
<dbReference type="EMBL" id="BAABAZ010000003">
    <property type="protein sequence ID" value="GAA4282620.1"/>
    <property type="molecule type" value="Genomic_DNA"/>
</dbReference>
<dbReference type="SMART" id="SM00065">
    <property type="entry name" value="GAF"/>
    <property type="match status" value="1"/>
</dbReference>
<accession>A0ABP8EFJ4</accession>
<dbReference type="SMART" id="SM01012">
    <property type="entry name" value="ANTAR"/>
    <property type="match status" value="1"/>
</dbReference>
<name>A0ABP8EFJ4_9MICO</name>
<evidence type="ECO:0000259" key="5">
    <source>
        <dbReference type="PROSITE" id="PS50921"/>
    </source>
</evidence>
<evidence type="ECO:0000256" key="4">
    <source>
        <dbReference type="ARBA" id="ARBA00023163"/>
    </source>
</evidence>
<dbReference type="InterPro" id="IPR012074">
    <property type="entry name" value="GAF_ANTAR"/>
</dbReference>
<dbReference type="RefSeq" id="WP_236865731.1">
    <property type="nucleotide sequence ID" value="NZ_BAABAZ010000003.1"/>
</dbReference>
<feature type="domain" description="ANTAR" evidence="5">
    <location>
        <begin position="168"/>
        <end position="229"/>
    </location>
</feature>
<evidence type="ECO:0000256" key="1">
    <source>
        <dbReference type="ARBA" id="ARBA00022679"/>
    </source>
</evidence>
<dbReference type="Gene3D" id="1.10.10.10">
    <property type="entry name" value="Winged helix-like DNA-binding domain superfamily/Winged helix DNA-binding domain"/>
    <property type="match status" value="1"/>
</dbReference>
<protein>
    <submittedName>
        <fullName evidence="6">GAF and ANTAR domain-containing protein</fullName>
    </submittedName>
</protein>
<dbReference type="SUPFAM" id="SSF52172">
    <property type="entry name" value="CheY-like"/>
    <property type="match status" value="1"/>
</dbReference>
<keyword evidence="1" id="KW-0808">Transferase</keyword>
<dbReference type="Proteomes" id="UP001501586">
    <property type="component" value="Unassembled WGS sequence"/>
</dbReference>
<reference evidence="7" key="1">
    <citation type="journal article" date="2019" name="Int. J. Syst. Evol. Microbiol.">
        <title>The Global Catalogue of Microorganisms (GCM) 10K type strain sequencing project: providing services to taxonomists for standard genome sequencing and annotation.</title>
        <authorList>
            <consortium name="The Broad Institute Genomics Platform"/>
            <consortium name="The Broad Institute Genome Sequencing Center for Infectious Disease"/>
            <person name="Wu L."/>
            <person name="Ma J."/>
        </authorList>
    </citation>
    <scope>NUCLEOTIDE SEQUENCE [LARGE SCALE GENOMIC DNA]</scope>
    <source>
        <strain evidence="7">JCM 17458</strain>
    </source>
</reference>
<dbReference type="InterPro" id="IPR011006">
    <property type="entry name" value="CheY-like_superfamily"/>
</dbReference>
<proteinExistence type="predicted"/>
<dbReference type="InterPro" id="IPR029016">
    <property type="entry name" value="GAF-like_dom_sf"/>
</dbReference>
<keyword evidence="3" id="KW-0805">Transcription regulation</keyword>
<keyword evidence="4" id="KW-0804">Transcription</keyword>
<dbReference type="SUPFAM" id="SSF55781">
    <property type="entry name" value="GAF domain-like"/>
    <property type="match status" value="1"/>
</dbReference>
<dbReference type="InterPro" id="IPR005561">
    <property type="entry name" value="ANTAR"/>
</dbReference>
<comment type="caution">
    <text evidence="6">The sequence shown here is derived from an EMBL/GenBank/DDBJ whole genome shotgun (WGS) entry which is preliminary data.</text>
</comment>
<dbReference type="PROSITE" id="PS50921">
    <property type="entry name" value="ANTAR"/>
    <property type="match status" value="1"/>
</dbReference>
<gene>
    <name evidence="6" type="ORF">GCM10022261_01510</name>
</gene>
<dbReference type="Pfam" id="PF13185">
    <property type="entry name" value="GAF_2"/>
    <property type="match status" value="1"/>
</dbReference>
<organism evidence="6 7">
    <name type="scientific">Brevibacterium daeguense</name>
    <dbReference type="NCBI Taxonomy" id="909936"/>
    <lineage>
        <taxon>Bacteria</taxon>
        <taxon>Bacillati</taxon>
        <taxon>Actinomycetota</taxon>
        <taxon>Actinomycetes</taxon>
        <taxon>Micrococcales</taxon>
        <taxon>Brevibacteriaceae</taxon>
        <taxon>Brevibacterium</taxon>
    </lineage>
</organism>
<sequence>MEPTDDLASPADHLYELLASESDMPGFLNQLTQLSVAHLSLGHDVVAGIILQRNDRMIVVGSSDEKARGLEELQTGIDEGPCVDAMRTQTVTRVSDVESEHRWPVYVEAVRERGLRSILGVPLQLEGSATAALNFYSHHAGCFDEAAVEVAQRYAALASKALRVAVRVAELAEEAEHRRRAMESRTVIDVAVGILMSQNRCSQDDAFAILQRAASNRNIKVRELAGDLVASIGQPAPRTVFE</sequence>
<keyword evidence="7" id="KW-1185">Reference proteome</keyword>
<dbReference type="InterPro" id="IPR003018">
    <property type="entry name" value="GAF"/>
</dbReference>
<keyword evidence="2" id="KW-0418">Kinase</keyword>
<dbReference type="InterPro" id="IPR036388">
    <property type="entry name" value="WH-like_DNA-bd_sf"/>
</dbReference>
<evidence type="ECO:0000313" key="6">
    <source>
        <dbReference type="EMBL" id="GAA4282620.1"/>
    </source>
</evidence>